<dbReference type="InterPro" id="IPR038726">
    <property type="entry name" value="PDDEXK_AddAB-type"/>
</dbReference>
<keyword evidence="2" id="KW-0067">ATP-binding</keyword>
<dbReference type="OrthoDB" id="526734at2"/>
<evidence type="ECO:0000256" key="1">
    <source>
        <dbReference type="ARBA" id="ARBA00022763"/>
    </source>
</evidence>
<gene>
    <name evidence="5" type="ORF">DO97_15545</name>
</gene>
<evidence type="ECO:0000313" key="6">
    <source>
        <dbReference type="Proteomes" id="UP000030170"/>
    </source>
</evidence>
<dbReference type="GO" id="GO:0006281">
    <property type="term" value="P:DNA repair"/>
    <property type="evidence" value="ECO:0007669"/>
    <property type="project" value="UniProtKB-KW"/>
</dbReference>
<dbReference type="RefSeq" id="WP_036535776.1">
    <property type="nucleotide sequence ID" value="NZ_JJML01000051.1"/>
</dbReference>
<dbReference type="STRING" id="1497020.DO97_15545"/>
<keyword evidence="5" id="KW-0255">Endonuclease</keyword>
<keyword evidence="2" id="KW-0347">Helicase</keyword>
<organism evidence="5 6">
    <name type="scientific">Neosynechococcus sphagnicola sy1</name>
    <dbReference type="NCBI Taxonomy" id="1497020"/>
    <lineage>
        <taxon>Bacteria</taxon>
        <taxon>Bacillati</taxon>
        <taxon>Cyanobacteriota</taxon>
        <taxon>Cyanophyceae</taxon>
        <taxon>Neosynechococcales</taxon>
        <taxon>Neosynechococcaceae</taxon>
        <taxon>Neosynechococcus</taxon>
    </lineage>
</organism>
<dbReference type="Proteomes" id="UP000030170">
    <property type="component" value="Unassembled WGS sequence"/>
</dbReference>
<dbReference type="EMBL" id="JJML01000051">
    <property type="protein sequence ID" value="KGF71795.1"/>
    <property type="molecule type" value="Genomic_DNA"/>
</dbReference>
<keyword evidence="3" id="KW-0234">DNA repair</keyword>
<proteinExistence type="predicted"/>
<keyword evidence="2" id="KW-0547">Nucleotide-binding</keyword>
<dbReference type="InterPro" id="IPR011335">
    <property type="entry name" value="Restrct_endonuc-II-like"/>
</dbReference>
<feature type="domain" description="PD-(D/E)XK endonuclease-like" evidence="4">
    <location>
        <begin position="5"/>
        <end position="239"/>
    </location>
</feature>
<dbReference type="InterPro" id="IPR011604">
    <property type="entry name" value="PDDEXK-like_dom_sf"/>
</dbReference>
<dbReference type="AlphaFoldDB" id="A0A098TGS1"/>
<accession>A0A098TGS1</accession>
<comment type="caution">
    <text evidence="5">The sequence shown here is derived from an EMBL/GenBank/DDBJ whole genome shotgun (WGS) entry which is preliminary data.</text>
</comment>
<evidence type="ECO:0000313" key="5">
    <source>
        <dbReference type="EMBL" id="KGF71795.1"/>
    </source>
</evidence>
<evidence type="ECO:0000256" key="2">
    <source>
        <dbReference type="ARBA" id="ARBA00022806"/>
    </source>
</evidence>
<evidence type="ECO:0000256" key="3">
    <source>
        <dbReference type="ARBA" id="ARBA00023204"/>
    </source>
</evidence>
<sequence length="267" mass="31028">MAYPLSASRLQTYQRCPQSYYYRYERGIKQPGYFGAANLGTALHQALAKIYWDWHYQEPLPPLDWVHHCWQQSISNLSPAQVAEGKSILDTYYHQFIAAQPTLRKPVAVEGKLQGRLEIQNLEFGITGRYDRLDWFEDGLELIDYKSGRDKQIPESTLLDVQIGLYYLALEQRYAQSLKQLSLLCLRSGEKICFVATPVHRERVLQMIQDLAMQLRTDHQWHPAPGQHCDPCSYRRYCPAIQEHPEPLPESRTGFCRATQPIQLVLF</sequence>
<keyword evidence="6" id="KW-1185">Reference proteome</keyword>
<protein>
    <submittedName>
        <fullName evidence="5">Endonuclease</fullName>
    </submittedName>
</protein>
<reference evidence="5 6" key="1">
    <citation type="journal article" date="2014" name="Mol. Ecol.">
        <title>Evolution of Synechococcus.</title>
        <authorList>
            <person name="Dvorak P."/>
            <person name="Casamatta D."/>
            <person name="Hasler P."/>
            <person name="Poulickova A."/>
            <person name="Ondrej V."/>
            <person name="Sanges R."/>
        </authorList>
    </citation>
    <scope>NUCLEOTIDE SEQUENCE [LARGE SCALE GENOMIC DNA]</scope>
    <source>
        <strain evidence="5 6">CAUP A 1101</strain>
    </source>
</reference>
<dbReference type="SUPFAM" id="SSF52980">
    <property type="entry name" value="Restriction endonuclease-like"/>
    <property type="match status" value="1"/>
</dbReference>
<name>A0A098TGS1_9CYAN</name>
<keyword evidence="5" id="KW-0540">Nuclease</keyword>
<dbReference type="GO" id="GO:0004519">
    <property type="term" value="F:endonuclease activity"/>
    <property type="evidence" value="ECO:0007669"/>
    <property type="project" value="UniProtKB-KW"/>
</dbReference>
<evidence type="ECO:0000259" key="4">
    <source>
        <dbReference type="Pfam" id="PF12705"/>
    </source>
</evidence>
<keyword evidence="5" id="KW-0378">Hydrolase</keyword>
<dbReference type="Pfam" id="PF12705">
    <property type="entry name" value="PDDEXK_1"/>
    <property type="match status" value="1"/>
</dbReference>
<keyword evidence="1" id="KW-0227">DNA damage</keyword>
<dbReference type="GO" id="GO:0004386">
    <property type="term" value="F:helicase activity"/>
    <property type="evidence" value="ECO:0007669"/>
    <property type="project" value="UniProtKB-KW"/>
</dbReference>
<dbReference type="Gene3D" id="3.90.320.10">
    <property type="match status" value="1"/>
</dbReference>